<dbReference type="AlphaFoldDB" id="A0A388MFE7"/>
<dbReference type="Gramene" id="GBG93202">
    <property type="protein sequence ID" value="GBG93202"/>
    <property type="gene ID" value="CBR_g60308"/>
</dbReference>
<accession>A0A388MFE7</accession>
<reference evidence="2 3" key="1">
    <citation type="journal article" date="2018" name="Cell">
        <title>The Chara Genome: Secondary Complexity and Implications for Plant Terrestrialization.</title>
        <authorList>
            <person name="Nishiyama T."/>
            <person name="Sakayama H."/>
            <person name="Vries J.D."/>
            <person name="Buschmann H."/>
            <person name="Saint-Marcoux D."/>
            <person name="Ullrich K.K."/>
            <person name="Haas F.B."/>
            <person name="Vanderstraeten L."/>
            <person name="Becker D."/>
            <person name="Lang D."/>
            <person name="Vosolsobe S."/>
            <person name="Rombauts S."/>
            <person name="Wilhelmsson P.K.I."/>
            <person name="Janitza P."/>
            <person name="Kern R."/>
            <person name="Heyl A."/>
            <person name="Rumpler F."/>
            <person name="Villalobos L.I.A.C."/>
            <person name="Clay J.M."/>
            <person name="Skokan R."/>
            <person name="Toyoda A."/>
            <person name="Suzuki Y."/>
            <person name="Kagoshima H."/>
            <person name="Schijlen E."/>
            <person name="Tajeshwar N."/>
            <person name="Catarino B."/>
            <person name="Hetherington A.J."/>
            <person name="Saltykova A."/>
            <person name="Bonnot C."/>
            <person name="Breuninger H."/>
            <person name="Symeonidi A."/>
            <person name="Radhakrishnan G.V."/>
            <person name="Van Nieuwerburgh F."/>
            <person name="Deforce D."/>
            <person name="Chang C."/>
            <person name="Karol K.G."/>
            <person name="Hedrich R."/>
            <person name="Ulvskov P."/>
            <person name="Glockner G."/>
            <person name="Delwiche C.F."/>
            <person name="Petrasek J."/>
            <person name="Van de Peer Y."/>
            <person name="Friml J."/>
            <person name="Beilby M."/>
            <person name="Dolan L."/>
            <person name="Kohara Y."/>
            <person name="Sugano S."/>
            <person name="Fujiyama A."/>
            <person name="Delaux P.-M."/>
            <person name="Quint M."/>
            <person name="TheiBen G."/>
            <person name="Hagemann M."/>
            <person name="Harholt J."/>
            <person name="Dunand C."/>
            <person name="Zachgo S."/>
            <person name="Langdale J."/>
            <person name="Maumus F."/>
            <person name="Straeten D.V.D."/>
            <person name="Gould S.B."/>
            <person name="Rensing S.A."/>
        </authorList>
    </citation>
    <scope>NUCLEOTIDE SEQUENCE [LARGE SCALE GENOMIC DNA]</scope>
    <source>
        <strain evidence="2 3">S276</strain>
    </source>
</reference>
<evidence type="ECO:0000313" key="2">
    <source>
        <dbReference type="EMBL" id="GBG93202.1"/>
    </source>
</evidence>
<keyword evidence="1" id="KW-0812">Transmembrane</keyword>
<keyword evidence="3" id="KW-1185">Reference proteome</keyword>
<comment type="caution">
    <text evidence="2">The sequence shown here is derived from an EMBL/GenBank/DDBJ whole genome shotgun (WGS) entry which is preliminary data.</text>
</comment>
<evidence type="ECO:0000256" key="1">
    <source>
        <dbReference type="SAM" id="Phobius"/>
    </source>
</evidence>
<keyword evidence="1" id="KW-0472">Membrane</keyword>
<keyword evidence="1" id="KW-1133">Transmembrane helix</keyword>
<dbReference type="EMBL" id="BFEA01001291">
    <property type="protein sequence ID" value="GBG93202.1"/>
    <property type="molecule type" value="Genomic_DNA"/>
</dbReference>
<dbReference type="Proteomes" id="UP000265515">
    <property type="component" value="Unassembled WGS sequence"/>
</dbReference>
<proteinExistence type="predicted"/>
<protein>
    <submittedName>
        <fullName evidence="2">Uncharacterized protein</fullName>
    </submittedName>
</protein>
<organism evidence="2 3">
    <name type="scientific">Chara braunii</name>
    <name type="common">Braun's stonewort</name>
    <dbReference type="NCBI Taxonomy" id="69332"/>
    <lineage>
        <taxon>Eukaryota</taxon>
        <taxon>Viridiplantae</taxon>
        <taxon>Streptophyta</taxon>
        <taxon>Charophyceae</taxon>
        <taxon>Charales</taxon>
        <taxon>Characeae</taxon>
        <taxon>Chara</taxon>
    </lineage>
</organism>
<feature type="transmembrane region" description="Helical" evidence="1">
    <location>
        <begin position="123"/>
        <end position="143"/>
    </location>
</feature>
<evidence type="ECO:0000313" key="3">
    <source>
        <dbReference type="Proteomes" id="UP000265515"/>
    </source>
</evidence>
<gene>
    <name evidence="2" type="ORF">CBR_g60308</name>
</gene>
<name>A0A388MFE7_CHABU</name>
<sequence length="161" mass="17409">MAPRYQCGARLWRPGPQRGARLWRPGTSVEHGYGAQVHSVENGYGAQVLEWSTTMAPRSQSRARLYRPVKLPVWSTAMAPSYVPQTQFASVEHGYGAQLSTADAGRQRGARLWRPGTSVENDYGAQVVVVVLAAVVVVVVVQVDSVEHGNGAHQSGARLCA</sequence>